<name>A0A975SKX1_9RHOO</name>
<dbReference type="GO" id="GO:0042597">
    <property type="term" value="C:periplasmic space"/>
    <property type="evidence" value="ECO:0007669"/>
    <property type="project" value="UniProtKB-SubCell"/>
</dbReference>
<keyword evidence="4 6" id="KW-1015">Disulfide bond</keyword>
<dbReference type="GO" id="GO:0015036">
    <property type="term" value="F:disulfide oxidoreductase activity"/>
    <property type="evidence" value="ECO:0007669"/>
    <property type="project" value="UniProtKB-ARBA"/>
</dbReference>
<feature type="signal peptide" evidence="7">
    <location>
        <begin position="1"/>
        <end position="27"/>
    </location>
</feature>
<organism evidence="9 10">
    <name type="scientific">Azospira inquinata</name>
    <dbReference type="NCBI Taxonomy" id="2785627"/>
    <lineage>
        <taxon>Bacteria</taxon>
        <taxon>Pseudomonadati</taxon>
        <taxon>Pseudomonadota</taxon>
        <taxon>Betaproteobacteria</taxon>
        <taxon>Rhodocyclales</taxon>
        <taxon>Rhodocyclaceae</taxon>
        <taxon>Azospira</taxon>
    </lineage>
</organism>
<dbReference type="Proteomes" id="UP000683428">
    <property type="component" value="Chromosome"/>
</dbReference>
<gene>
    <name evidence="9" type="ORF">Azoinq_07665</name>
</gene>
<keyword evidence="5" id="KW-0676">Redox-active center</keyword>
<dbReference type="InterPro" id="IPR001853">
    <property type="entry name" value="DSBA-like_thioredoxin_dom"/>
</dbReference>
<evidence type="ECO:0000256" key="5">
    <source>
        <dbReference type="ARBA" id="ARBA00023284"/>
    </source>
</evidence>
<dbReference type="Pfam" id="PF01323">
    <property type="entry name" value="DSBA"/>
    <property type="match status" value="1"/>
</dbReference>
<evidence type="ECO:0000259" key="8">
    <source>
        <dbReference type="PROSITE" id="PS51352"/>
    </source>
</evidence>
<dbReference type="PANTHER" id="PTHR35891:SF3">
    <property type="entry name" value="THIOL:DISULFIDE INTERCHANGE PROTEIN DSBL"/>
    <property type="match status" value="1"/>
</dbReference>
<evidence type="ECO:0000256" key="6">
    <source>
        <dbReference type="PIRNR" id="PIRNR001488"/>
    </source>
</evidence>
<comment type="subcellular location">
    <subcellularLocation>
        <location evidence="1 6">Periplasm</location>
    </subcellularLocation>
</comment>
<reference evidence="9" key="1">
    <citation type="submission" date="2020-11" db="EMBL/GenBank/DDBJ databases">
        <title>Azospira inquinata sp. nov.</title>
        <authorList>
            <person name="Moe W.M."/>
            <person name="Mikes M.C."/>
        </authorList>
    </citation>
    <scope>NUCLEOTIDE SEQUENCE</scope>
    <source>
        <strain evidence="9">Azo-3</strain>
    </source>
</reference>
<dbReference type="InterPro" id="IPR023205">
    <property type="entry name" value="DsbA/DsbL"/>
</dbReference>
<evidence type="ECO:0000256" key="1">
    <source>
        <dbReference type="ARBA" id="ARBA00004418"/>
    </source>
</evidence>
<keyword evidence="10" id="KW-1185">Reference proteome</keyword>
<dbReference type="PIRSF" id="PIRSF001488">
    <property type="entry name" value="Tdi_protein"/>
    <property type="match status" value="1"/>
</dbReference>
<dbReference type="RefSeq" id="WP_216130344.1">
    <property type="nucleotide sequence ID" value="NZ_CP064782.1"/>
</dbReference>
<feature type="domain" description="Thioredoxin" evidence="8">
    <location>
        <begin position="21"/>
        <end position="204"/>
    </location>
</feature>
<dbReference type="KEGG" id="aiq:Azoinq_07665"/>
<dbReference type="InterPro" id="IPR050824">
    <property type="entry name" value="Thiol_disulfide_DsbA"/>
</dbReference>
<feature type="chain" id="PRO_5037892162" description="Thiol:disulfide interchange protein" evidence="7">
    <location>
        <begin position="28"/>
        <end position="210"/>
    </location>
</feature>
<dbReference type="InterPro" id="IPR013766">
    <property type="entry name" value="Thioredoxin_domain"/>
</dbReference>
<dbReference type="PROSITE" id="PS00194">
    <property type="entry name" value="THIOREDOXIN_1"/>
    <property type="match status" value="1"/>
</dbReference>
<evidence type="ECO:0000256" key="7">
    <source>
        <dbReference type="SAM" id="SignalP"/>
    </source>
</evidence>
<keyword evidence="2 7" id="KW-0732">Signal</keyword>
<evidence type="ECO:0000256" key="2">
    <source>
        <dbReference type="ARBA" id="ARBA00022729"/>
    </source>
</evidence>
<protein>
    <recommendedName>
        <fullName evidence="6">Thiol:disulfide interchange protein</fullName>
    </recommendedName>
</protein>
<dbReference type="PROSITE" id="PS51257">
    <property type="entry name" value="PROKAR_LIPOPROTEIN"/>
    <property type="match status" value="1"/>
</dbReference>
<dbReference type="EMBL" id="CP064782">
    <property type="protein sequence ID" value="QWT47759.1"/>
    <property type="molecule type" value="Genomic_DNA"/>
</dbReference>
<evidence type="ECO:0000313" key="10">
    <source>
        <dbReference type="Proteomes" id="UP000683428"/>
    </source>
</evidence>
<dbReference type="InterPro" id="IPR017937">
    <property type="entry name" value="Thioredoxin_CS"/>
</dbReference>
<proteinExistence type="inferred from homology"/>
<accession>A0A975SKX1</accession>
<dbReference type="PROSITE" id="PS51352">
    <property type="entry name" value="THIOREDOXIN_2"/>
    <property type="match status" value="1"/>
</dbReference>
<dbReference type="AlphaFoldDB" id="A0A975SKX1"/>
<sequence>MNLMQRLLASTALVLGACWATLSPAAAADYQLLNPPQATSSGGKIEVIEFFSYGCPHCNEFNPMVTKWAEKLPADVVFKRVPVSFGRAAWANVGKLYYALEESGELHRLDGAVFNAIHVQRVNLFDTRGVTEWANKQGADGKKLADLMGSFTTLSKMTRADQMSQAYQVDGVPMLAVDGRYLIKDKPFAELLSGADRAIEKARADKKRKK</sequence>
<evidence type="ECO:0000256" key="4">
    <source>
        <dbReference type="ARBA" id="ARBA00023157"/>
    </source>
</evidence>
<evidence type="ECO:0000256" key="3">
    <source>
        <dbReference type="ARBA" id="ARBA00022764"/>
    </source>
</evidence>
<evidence type="ECO:0000313" key="9">
    <source>
        <dbReference type="EMBL" id="QWT47759.1"/>
    </source>
</evidence>
<dbReference type="CDD" id="cd03019">
    <property type="entry name" value="DsbA_DsbA"/>
    <property type="match status" value="1"/>
</dbReference>
<comment type="similarity">
    <text evidence="6">Belongs to the thioredoxin family.</text>
</comment>
<dbReference type="PANTHER" id="PTHR35891">
    <property type="entry name" value="THIOL:DISULFIDE INTERCHANGE PROTEIN DSBA"/>
    <property type="match status" value="1"/>
</dbReference>
<keyword evidence="3 6" id="KW-0574">Periplasm</keyword>